<dbReference type="Proteomes" id="UP001151760">
    <property type="component" value="Unassembled WGS sequence"/>
</dbReference>
<name>A0ABQ4Y420_9ASTR</name>
<sequence>MDVDGSKTGGLLEELEQAAKSKIYACMWVVQMKREGIIDELKVKKDMRAWKDVTFFREVEHREMGMRWRCINN</sequence>
<proteinExistence type="predicted"/>
<reference evidence="1" key="2">
    <citation type="submission" date="2022-01" db="EMBL/GenBank/DDBJ databases">
        <authorList>
            <person name="Yamashiro T."/>
            <person name="Shiraishi A."/>
            <person name="Satake H."/>
            <person name="Nakayama K."/>
        </authorList>
    </citation>
    <scope>NUCLEOTIDE SEQUENCE</scope>
</reference>
<accession>A0ABQ4Y420</accession>
<evidence type="ECO:0000313" key="1">
    <source>
        <dbReference type="EMBL" id="GJS72137.1"/>
    </source>
</evidence>
<reference evidence="1" key="1">
    <citation type="journal article" date="2022" name="Int. J. Mol. Sci.">
        <title>Draft Genome of Tanacetum Coccineum: Genomic Comparison of Closely Related Tanacetum-Family Plants.</title>
        <authorList>
            <person name="Yamashiro T."/>
            <person name="Shiraishi A."/>
            <person name="Nakayama K."/>
            <person name="Satake H."/>
        </authorList>
    </citation>
    <scope>NUCLEOTIDE SEQUENCE</scope>
</reference>
<protein>
    <submittedName>
        <fullName evidence="1">Uncharacterized protein</fullName>
    </submittedName>
</protein>
<organism evidence="1 2">
    <name type="scientific">Tanacetum coccineum</name>
    <dbReference type="NCBI Taxonomy" id="301880"/>
    <lineage>
        <taxon>Eukaryota</taxon>
        <taxon>Viridiplantae</taxon>
        <taxon>Streptophyta</taxon>
        <taxon>Embryophyta</taxon>
        <taxon>Tracheophyta</taxon>
        <taxon>Spermatophyta</taxon>
        <taxon>Magnoliopsida</taxon>
        <taxon>eudicotyledons</taxon>
        <taxon>Gunneridae</taxon>
        <taxon>Pentapetalae</taxon>
        <taxon>asterids</taxon>
        <taxon>campanulids</taxon>
        <taxon>Asterales</taxon>
        <taxon>Asteraceae</taxon>
        <taxon>Asteroideae</taxon>
        <taxon>Anthemideae</taxon>
        <taxon>Anthemidinae</taxon>
        <taxon>Tanacetum</taxon>
    </lineage>
</organism>
<dbReference type="EMBL" id="BQNB010010057">
    <property type="protein sequence ID" value="GJS72137.1"/>
    <property type="molecule type" value="Genomic_DNA"/>
</dbReference>
<comment type="caution">
    <text evidence="1">The sequence shown here is derived from an EMBL/GenBank/DDBJ whole genome shotgun (WGS) entry which is preliminary data.</text>
</comment>
<gene>
    <name evidence="1" type="ORF">Tco_0704978</name>
</gene>
<keyword evidence="2" id="KW-1185">Reference proteome</keyword>
<evidence type="ECO:0000313" key="2">
    <source>
        <dbReference type="Proteomes" id="UP001151760"/>
    </source>
</evidence>